<gene>
    <name evidence="2" type="ordered locus">Amet_4764</name>
</gene>
<reference evidence="3" key="1">
    <citation type="journal article" date="2016" name="Genome Announc.">
        <title>Complete genome sequence of Alkaliphilus metalliredigens strain QYMF, an alkaliphilic and metal-reducing bacterium isolated from borax-contaminated leachate ponds.</title>
        <authorList>
            <person name="Hwang C."/>
            <person name="Copeland A."/>
            <person name="Lucas S."/>
            <person name="Lapidus A."/>
            <person name="Barry K."/>
            <person name="Detter J.C."/>
            <person name="Glavina Del Rio T."/>
            <person name="Hammon N."/>
            <person name="Israni S."/>
            <person name="Dalin E."/>
            <person name="Tice H."/>
            <person name="Pitluck S."/>
            <person name="Chertkov O."/>
            <person name="Brettin T."/>
            <person name="Bruce D."/>
            <person name="Han C."/>
            <person name="Schmutz J."/>
            <person name="Larimer F."/>
            <person name="Land M.L."/>
            <person name="Hauser L."/>
            <person name="Kyrpides N."/>
            <person name="Mikhailova N."/>
            <person name="Ye Q."/>
            <person name="Zhou J."/>
            <person name="Richardson P."/>
            <person name="Fields M.W."/>
        </authorList>
    </citation>
    <scope>NUCLEOTIDE SEQUENCE [LARGE SCALE GENOMIC DNA]</scope>
    <source>
        <strain evidence="3">QYMF</strain>
    </source>
</reference>
<dbReference type="GO" id="GO:0005524">
    <property type="term" value="F:ATP binding"/>
    <property type="evidence" value="ECO:0007669"/>
    <property type="project" value="InterPro"/>
</dbReference>
<dbReference type="RefSeq" id="WP_012065715.1">
    <property type="nucleotide sequence ID" value="NC_009633.1"/>
</dbReference>
<dbReference type="OrthoDB" id="9776217at2"/>
<dbReference type="Proteomes" id="UP000001572">
    <property type="component" value="Chromosome"/>
</dbReference>
<keyword evidence="3" id="KW-1185">Reference proteome</keyword>
<proteinExistence type="predicted"/>
<dbReference type="PANTHER" id="PTHR30050">
    <property type="entry name" value="CHROMOSOMAL REPLICATION INITIATOR PROTEIN DNAA"/>
    <property type="match status" value="1"/>
</dbReference>
<dbReference type="NCBIfam" id="NF005304">
    <property type="entry name" value="PRK06835.1"/>
    <property type="match status" value="1"/>
</dbReference>
<dbReference type="Gene3D" id="3.40.50.300">
    <property type="entry name" value="P-loop containing nucleotide triphosphate hydrolases"/>
    <property type="match status" value="1"/>
</dbReference>
<evidence type="ECO:0000313" key="2">
    <source>
        <dbReference type="EMBL" id="ABR50830.1"/>
    </source>
</evidence>
<dbReference type="PANTHER" id="PTHR30050:SF4">
    <property type="entry name" value="ATP-BINDING PROTEIN RV3427C IN INSERTION SEQUENCE-RELATED"/>
    <property type="match status" value="1"/>
</dbReference>
<accession>A6TXB2</accession>
<dbReference type="SUPFAM" id="SSF52540">
    <property type="entry name" value="P-loop containing nucleoside triphosphate hydrolases"/>
    <property type="match status" value="1"/>
</dbReference>
<evidence type="ECO:0000313" key="3">
    <source>
        <dbReference type="Proteomes" id="UP000001572"/>
    </source>
</evidence>
<dbReference type="HOGENOM" id="CLU_062999_0_0_9"/>
<evidence type="ECO:0000259" key="1">
    <source>
        <dbReference type="SMART" id="SM00382"/>
    </source>
</evidence>
<dbReference type="InterPro" id="IPR003593">
    <property type="entry name" value="AAA+_ATPase"/>
</dbReference>
<dbReference type="KEGG" id="amt:Amet_4764"/>
<dbReference type="eggNOG" id="COG1484">
    <property type="taxonomic scope" value="Bacteria"/>
</dbReference>
<protein>
    <submittedName>
        <fullName evidence="2">Chromosomal replication initiator, DnaA</fullName>
    </submittedName>
</protein>
<organism evidence="2 3">
    <name type="scientific">Alkaliphilus metalliredigens (strain QYMF)</name>
    <dbReference type="NCBI Taxonomy" id="293826"/>
    <lineage>
        <taxon>Bacteria</taxon>
        <taxon>Bacillati</taxon>
        <taxon>Bacillota</taxon>
        <taxon>Clostridia</taxon>
        <taxon>Peptostreptococcales</taxon>
        <taxon>Natronincolaceae</taxon>
        <taxon>Alkaliphilus</taxon>
    </lineage>
</organism>
<dbReference type="EMBL" id="CP000724">
    <property type="protein sequence ID" value="ABR50830.1"/>
    <property type="molecule type" value="Genomic_DNA"/>
</dbReference>
<dbReference type="GO" id="GO:0006260">
    <property type="term" value="P:DNA replication"/>
    <property type="evidence" value="ECO:0007669"/>
    <property type="project" value="TreeGrafter"/>
</dbReference>
<dbReference type="InterPro" id="IPR027417">
    <property type="entry name" value="P-loop_NTPase"/>
</dbReference>
<sequence>MKKAFINEILRNYEKKRDYTKTKRLQRLQEVYSRVPEIKKIDREVQKLGISISKSLIHGETHPEKMIDTLKSQLLKLKQDKAMLLTENNIPLQYLDEEYDCSQCKDTGFLNTGKKCNCFKQEIINYSYKMSNLSTVLQKENFNHFNMALFSEASFEEQAQSPRENMLHILNVSEGFVFNFDKDNEENLLFYGSTGLGKTFLANCVAKSLLDKGHIVIYQTAFKLLEIISDLRFQNKQEKNKYDLLFEADLLIIDDLGTEMTNTFTNSELFNIINSRLLSNKKTLISTNLSPKELMDRYDDRIFSRLFSKFTVLKFYGNDLRWESQ</sequence>
<name>A6TXB2_ALKMQ</name>
<dbReference type="STRING" id="293826.Amet_4764"/>
<dbReference type="InterPro" id="IPR013317">
    <property type="entry name" value="DnaA_dom"/>
</dbReference>
<feature type="domain" description="AAA+ ATPase" evidence="1">
    <location>
        <begin position="184"/>
        <end position="308"/>
    </location>
</feature>
<dbReference type="SMART" id="SM00382">
    <property type="entry name" value="AAA"/>
    <property type="match status" value="1"/>
</dbReference>
<dbReference type="AlphaFoldDB" id="A6TXB2"/>
<dbReference type="CDD" id="cd00009">
    <property type="entry name" value="AAA"/>
    <property type="match status" value="1"/>
</dbReference>
<dbReference type="Pfam" id="PF00308">
    <property type="entry name" value="Bac_DnaA"/>
    <property type="match status" value="1"/>
</dbReference>